<dbReference type="EMBL" id="JACMRX010000003">
    <property type="protein sequence ID" value="KAF7992993.1"/>
    <property type="molecule type" value="Genomic_DNA"/>
</dbReference>
<accession>A0A834XUY4</accession>
<name>A0A834XUY4_APHGI</name>
<evidence type="ECO:0000313" key="2">
    <source>
        <dbReference type="EMBL" id="KAF7992993.1"/>
    </source>
</evidence>
<gene>
    <name evidence="2" type="ORF">HCN44_005774</name>
</gene>
<evidence type="ECO:0000256" key="1">
    <source>
        <dbReference type="ARBA" id="ARBA00006322"/>
    </source>
</evidence>
<organism evidence="2 3">
    <name type="scientific">Aphidius gifuensis</name>
    <name type="common">Parasitoid wasp</name>
    <dbReference type="NCBI Taxonomy" id="684658"/>
    <lineage>
        <taxon>Eukaryota</taxon>
        <taxon>Metazoa</taxon>
        <taxon>Ecdysozoa</taxon>
        <taxon>Arthropoda</taxon>
        <taxon>Hexapoda</taxon>
        <taxon>Insecta</taxon>
        <taxon>Pterygota</taxon>
        <taxon>Neoptera</taxon>
        <taxon>Endopterygota</taxon>
        <taxon>Hymenoptera</taxon>
        <taxon>Apocrita</taxon>
        <taxon>Ichneumonoidea</taxon>
        <taxon>Braconidae</taxon>
        <taxon>Aphidiinae</taxon>
        <taxon>Aphidius</taxon>
    </lineage>
</organism>
<dbReference type="AlphaFoldDB" id="A0A834XUY4"/>
<dbReference type="Pfam" id="PF14956">
    <property type="entry name" value="DUF4505"/>
    <property type="match status" value="1"/>
</dbReference>
<dbReference type="Proteomes" id="UP000639338">
    <property type="component" value="Unassembled WGS sequence"/>
</dbReference>
<comment type="similarity">
    <text evidence="1">Belongs to the UPF0598 family.</text>
</comment>
<reference evidence="2 3" key="1">
    <citation type="submission" date="2020-08" db="EMBL/GenBank/DDBJ databases">
        <title>Aphidius gifuensis genome sequencing and assembly.</title>
        <authorList>
            <person name="Du Z."/>
        </authorList>
    </citation>
    <scope>NUCLEOTIDE SEQUENCE [LARGE SCALE GENOMIC DNA]</scope>
    <source>
        <strain evidence="2">YNYX2018</strain>
        <tissue evidence="2">Adults</tissue>
    </source>
</reference>
<evidence type="ECO:0000313" key="3">
    <source>
        <dbReference type="Proteomes" id="UP000639338"/>
    </source>
</evidence>
<dbReference type="InterPro" id="IPR028108">
    <property type="entry name" value="DUF4505"/>
</dbReference>
<protein>
    <submittedName>
        <fullName evidence="2">Uncharacterized protein</fullName>
    </submittedName>
</protein>
<comment type="caution">
    <text evidence="2">The sequence shown here is derived from an EMBL/GenBank/DDBJ whole genome shotgun (WGS) entry which is preliminary data.</text>
</comment>
<dbReference type="PANTHER" id="PTHR31449">
    <property type="entry name" value="UPF0598 PROTEIN C8ORF82"/>
    <property type="match status" value="1"/>
</dbReference>
<dbReference type="OrthoDB" id="10260024at2759"/>
<keyword evidence="3" id="KW-1185">Reference proteome</keyword>
<dbReference type="PANTHER" id="PTHR31449:SF3">
    <property type="entry name" value="UPF0598 PROTEIN C8ORF82"/>
    <property type="match status" value="1"/>
</dbReference>
<sequence length="212" mass="25131">MNLLFRNLSYSKWFLTRGIADYVQGQSPEARVREYFYYIDHNGMLFLDDARMKNFTSCFKEKKFLNFFFKRLKINDSNRYTKDFPYLSLCGKERNFIRCDDLPIVFTHVINDSNSDNELFSYAYADDLLVVPFQPSKICMNIKTGRVYHPASEKIGGIGLVKSKFAIELSPYFEFTNGEDKHPTHLTWRGKRFVLDSQWYHDKLKLTKNIED</sequence>
<proteinExistence type="inferred from homology"/>